<organism evidence="1">
    <name type="scientific">Aphanomyces invadans</name>
    <dbReference type="NCBI Taxonomy" id="157072"/>
    <lineage>
        <taxon>Eukaryota</taxon>
        <taxon>Sar</taxon>
        <taxon>Stramenopiles</taxon>
        <taxon>Oomycota</taxon>
        <taxon>Saprolegniomycetes</taxon>
        <taxon>Saprolegniales</taxon>
        <taxon>Verrucalvaceae</taxon>
        <taxon>Aphanomyces</taxon>
    </lineage>
</organism>
<dbReference type="AlphaFoldDB" id="A0A024UEN6"/>
<dbReference type="VEuPathDB" id="FungiDB:H310_04635"/>
<dbReference type="GeneID" id="20081685"/>
<dbReference type="RefSeq" id="XP_008867293.1">
    <property type="nucleotide sequence ID" value="XM_008869071.1"/>
</dbReference>
<proteinExistence type="predicted"/>
<dbReference type="OrthoDB" id="66167at2759"/>
<dbReference type="eggNOG" id="ENOG502RV82">
    <property type="taxonomic scope" value="Eukaryota"/>
</dbReference>
<evidence type="ECO:0000313" key="1">
    <source>
        <dbReference type="EMBL" id="ETW04337.1"/>
    </source>
</evidence>
<reference evidence="1" key="1">
    <citation type="submission" date="2013-12" db="EMBL/GenBank/DDBJ databases">
        <title>The Genome Sequence of Aphanomyces invadans NJM9701.</title>
        <authorList>
            <consortium name="The Broad Institute Genomics Platform"/>
            <person name="Russ C."/>
            <person name="Tyler B."/>
            <person name="van West P."/>
            <person name="Dieguez-Uribeondo J."/>
            <person name="Young S.K."/>
            <person name="Zeng Q."/>
            <person name="Gargeya S."/>
            <person name="Fitzgerald M."/>
            <person name="Abouelleil A."/>
            <person name="Alvarado L."/>
            <person name="Chapman S.B."/>
            <person name="Gainer-Dewar J."/>
            <person name="Goldberg J."/>
            <person name="Griggs A."/>
            <person name="Gujja S."/>
            <person name="Hansen M."/>
            <person name="Howarth C."/>
            <person name="Imamovic A."/>
            <person name="Ireland A."/>
            <person name="Larimer J."/>
            <person name="McCowan C."/>
            <person name="Murphy C."/>
            <person name="Pearson M."/>
            <person name="Poon T.W."/>
            <person name="Priest M."/>
            <person name="Roberts A."/>
            <person name="Saif S."/>
            <person name="Shea T."/>
            <person name="Sykes S."/>
            <person name="Wortman J."/>
            <person name="Nusbaum C."/>
            <person name="Birren B."/>
        </authorList>
    </citation>
    <scope>NUCLEOTIDE SEQUENCE [LARGE SCALE GENOMIC DNA]</scope>
    <source>
        <strain evidence="1">NJM9701</strain>
    </source>
</reference>
<dbReference type="STRING" id="157072.A0A024UEN6"/>
<sequence length="662" mass="72478">MDILQEGKLRGKNIADVVKEQVHGTSVGKGSTVVWIERVLTELRLHVAIPVDSVDWSEESIGTLLSAAGMTVRYVTEAPTCAAYIAEFESIFLHVLEVPKWTKPFVGLKMVALRGCTRLLESFADVVQRHAEVIDWISTALDIMLSTDDASVSTCMQLLFRPTCEHLNVLVQAHAASVPLLMPIVPRFLRLYSTKFCGCPTKQNKDDILEFTSFLSVLLDTILPPLPSARSLLATPLLPVEASPLLPLHVMSKDEWHRFYTSSAAMKSMLCVLPSLYAAASYDLPCEASTDCFVAYFLHILTMLGEAATSEGSTIDKLEHMSSAVESLRDLLMRHMQFQPKREINDVAAPFMKVVPVLQDVFAFIGDVAKDKSLRGFKAIIADIRDSGIECYVALMHVMGTDFWSLETEFSFLHTVAVKVADPLIFGDFLKVLRPVDRNNVDQVDRYASKVADVVTVLTKGLRQSQRYSKTLAVRMVEGVSQIAVGAGVDLKPHVPVLAKTLLDVQAISSGVRSATAVALTRLYCIAPFDDSIAPAFFEVVTDGALALRDSSLESLCILLEDSTAAPVALNSLPATFWIEFLASCADSFAAVPMVEEDIPVLMHQVQICRARLALGLDDVPLQVISTIRAAVHTMRDTAESDGIVEVVDAAELLLSFLLPVP</sequence>
<name>A0A024UEN6_9STRA</name>
<dbReference type="EMBL" id="KI913958">
    <property type="protein sequence ID" value="ETW04337.1"/>
    <property type="molecule type" value="Genomic_DNA"/>
</dbReference>
<gene>
    <name evidence="1" type="ORF">H310_04635</name>
</gene>
<protein>
    <submittedName>
        <fullName evidence="1">Uncharacterized protein</fullName>
    </submittedName>
</protein>
<accession>A0A024UEN6</accession>